<dbReference type="CDD" id="cd00093">
    <property type="entry name" value="HTH_XRE"/>
    <property type="match status" value="1"/>
</dbReference>
<keyword evidence="3" id="KW-1185">Reference proteome</keyword>
<evidence type="ECO:0000313" key="3">
    <source>
        <dbReference type="Proteomes" id="UP000076512"/>
    </source>
</evidence>
<dbReference type="EMBL" id="LWGR01000012">
    <property type="protein sequence ID" value="KZM71676.1"/>
    <property type="molecule type" value="Genomic_DNA"/>
</dbReference>
<dbReference type="AlphaFoldDB" id="A0A164KS82"/>
<comment type="caution">
    <text evidence="2">The sequence shown here is derived from an EMBL/GenBank/DDBJ whole genome shotgun (WGS) entry which is preliminary data.</text>
</comment>
<dbReference type="SMART" id="SM00530">
    <property type="entry name" value="HTH_XRE"/>
    <property type="match status" value="1"/>
</dbReference>
<accession>A0A164KS82</accession>
<gene>
    <name evidence="2" type="ORF">AWN90_02860</name>
</gene>
<feature type="domain" description="HTH cro/C1-type" evidence="1">
    <location>
        <begin position="15"/>
        <end position="68"/>
    </location>
</feature>
<dbReference type="RefSeq" id="WP_067577402.1">
    <property type="nucleotide sequence ID" value="NZ_JABMCZ010000003.1"/>
</dbReference>
<dbReference type="InterPro" id="IPR010982">
    <property type="entry name" value="Lambda_DNA-bd_dom_sf"/>
</dbReference>
<evidence type="ECO:0000313" key="2">
    <source>
        <dbReference type="EMBL" id="KZM71676.1"/>
    </source>
</evidence>
<sequence length="203" mass="22054">MDPQASAAATFGAELRAHRLASGRSLRALGRLVFVSGELLAKIENAQRRPHPDLVQRLDDVLDARGELERLAALLFAAADRPMVQPPTLCPDNAEITLRRVIDDVRAADHTLAVDRHAELMTFAKATAAVDSSKLSAPAKTSLRRTLAEAEQLAGWMMFDRGDQAGAERMFARARNVAEQAGAADPCRLCARAECGVIQYLVR</sequence>
<dbReference type="Gene3D" id="1.10.260.40">
    <property type="entry name" value="lambda repressor-like DNA-binding domains"/>
    <property type="match status" value="1"/>
</dbReference>
<proteinExistence type="predicted"/>
<protein>
    <recommendedName>
        <fullName evidence="1">HTH cro/C1-type domain-containing protein</fullName>
    </recommendedName>
</protein>
<dbReference type="GO" id="GO:0003677">
    <property type="term" value="F:DNA binding"/>
    <property type="evidence" value="ECO:0007669"/>
    <property type="project" value="InterPro"/>
</dbReference>
<dbReference type="Proteomes" id="UP000076512">
    <property type="component" value="Unassembled WGS sequence"/>
</dbReference>
<dbReference type="SUPFAM" id="SSF47413">
    <property type="entry name" value="lambda repressor-like DNA-binding domains"/>
    <property type="match status" value="1"/>
</dbReference>
<evidence type="ECO:0000259" key="1">
    <source>
        <dbReference type="PROSITE" id="PS50943"/>
    </source>
</evidence>
<name>A0A164KS82_9NOCA</name>
<dbReference type="InterPro" id="IPR001387">
    <property type="entry name" value="Cro/C1-type_HTH"/>
</dbReference>
<dbReference type="PROSITE" id="PS50943">
    <property type="entry name" value="HTH_CROC1"/>
    <property type="match status" value="1"/>
</dbReference>
<dbReference type="Pfam" id="PF13560">
    <property type="entry name" value="HTH_31"/>
    <property type="match status" value="1"/>
</dbReference>
<reference evidence="2 3" key="1">
    <citation type="submission" date="2016-04" db="EMBL/GenBank/DDBJ databases">
        <authorList>
            <person name="Evans L.H."/>
            <person name="Alamgir A."/>
            <person name="Owens N."/>
            <person name="Weber N.D."/>
            <person name="Virtaneva K."/>
            <person name="Barbian K."/>
            <person name="Babar A."/>
            <person name="Rosenke K."/>
        </authorList>
    </citation>
    <scope>NUCLEOTIDE SEQUENCE [LARGE SCALE GENOMIC DNA]</scope>
    <source>
        <strain evidence="2 3">IFM 0406</strain>
    </source>
</reference>
<organism evidence="2 3">
    <name type="scientific">Nocardia terpenica</name>
    <dbReference type="NCBI Taxonomy" id="455432"/>
    <lineage>
        <taxon>Bacteria</taxon>
        <taxon>Bacillati</taxon>
        <taxon>Actinomycetota</taxon>
        <taxon>Actinomycetes</taxon>
        <taxon>Mycobacteriales</taxon>
        <taxon>Nocardiaceae</taxon>
        <taxon>Nocardia</taxon>
    </lineage>
</organism>